<keyword evidence="3" id="KW-1185">Reference proteome</keyword>
<dbReference type="GO" id="GO:0005524">
    <property type="term" value="F:ATP binding"/>
    <property type="evidence" value="ECO:0007669"/>
    <property type="project" value="InterPro"/>
</dbReference>
<dbReference type="OrthoDB" id="4062651at2759"/>
<name>A0A165IYE8_XYLHT</name>
<accession>A0A165IYE8</accession>
<dbReference type="GO" id="GO:0004672">
    <property type="term" value="F:protein kinase activity"/>
    <property type="evidence" value="ECO:0007669"/>
    <property type="project" value="InterPro"/>
</dbReference>
<dbReference type="SUPFAM" id="SSF56112">
    <property type="entry name" value="Protein kinase-like (PK-like)"/>
    <property type="match status" value="1"/>
</dbReference>
<organism evidence="2 3">
    <name type="scientific">Xylona heveae (strain CBS 132557 / TC161)</name>
    <dbReference type="NCBI Taxonomy" id="1328760"/>
    <lineage>
        <taxon>Eukaryota</taxon>
        <taxon>Fungi</taxon>
        <taxon>Dikarya</taxon>
        <taxon>Ascomycota</taxon>
        <taxon>Pezizomycotina</taxon>
        <taxon>Xylonomycetes</taxon>
        <taxon>Xylonales</taxon>
        <taxon>Xylonaceae</taxon>
        <taxon>Xylona</taxon>
    </lineage>
</organism>
<dbReference type="PROSITE" id="PS50011">
    <property type="entry name" value="PROTEIN_KINASE_DOM"/>
    <property type="match status" value="1"/>
</dbReference>
<dbReference type="OMA" id="DPMEEMC"/>
<dbReference type="Proteomes" id="UP000076632">
    <property type="component" value="Unassembled WGS sequence"/>
</dbReference>
<dbReference type="Gene3D" id="1.10.510.10">
    <property type="entry name" value="Transferase(Phosphotransferase) domain 1"/>
    <property type="match status" value="1"/>
</dbReference>
<feature type="domain" description="Protein kinase" evidence="1">
    <location>
        <begin position="124"/>
        <end position="352"/>
    </location>
</feature>
<dbReference type="InterPro" id="IPR000719">
    <property type="entry name" value="Prot_kinase_dom"/>
</dbReference>
<dbReference type="InterPro" id="IPR011009">
    <property type="entry name" value="Kinase-like_dom_sf"/>
</dbReference>
<proteinExistence type="predicted"/>
<gene>
    <name evidence="2" type="ORF">L228DRAFT_244406</name>
</gene>
<evidence type="ECO:0000259" key="1">
    <source>
        <dbReference type="PROSITE" id="PS50011"/>
    </source>
</evidence>
<dbReference type="Pfam" id="PF00069">
    <property type="entry name" value="Pkinase"/>
    <property type="match status" value="1"/>
</dbReference>
<dbReference type="InParanoid" id="A0A165IYE8"/>
<dbReference type="RefSeq" id="XP_018191104.1">
    <property type="nucleotide sequence ID" value="XM_018331918.1"/>
</dbReference>
<evidence type="ECO:0000313" key="2">
    <source>
        <dbReference type="EMBL" id="KZF25549.1"/>
    </source>
</evidence>
<evidence type="ECO:0000313" key="3">
    <source>
        <dbReference type="Proteomes" id="UP000076632"/>
    </source>
</evidence>
<dbReference type="EMBL" id="KV407455">
    <property type="protein sequence ID" value="KZF25549.1"/>
    <property type="molecule type" value="Genomic_DNA"/>
</dbReference>
<sequence>MTSMGTEKLPGTHSADEQFDDVVGFISIPDDTSVFIVVMHNDHRFCISVSESSLKGAPVQTMNEYLHLFSLLESDDSNAETGDPVEKMSDWVIAACLTQFATLAPPETKCQPQNLFDYFNPNTFSLELVIADGELTAVQIVEDMRNAPFLVPNITLSESIERLAENIPRVDPSEVKIDWTVPYYVVARPTKVFVGEEAYFFKPSPRGMDRHIGREIETLFRLRQSGLDVQINVPVLHGLVRYGDSAGISGLLLTYIEHRNTLADVLRSITPVSKDLKLKWHRQVIHMLSQLHAAGIVWGDAKTDNILVDYNDDLWLIDYGGGYTRGFVDESVAETLEGDLQGLSVLVDLLNS</sequence>
<protein>
    <recommendedName>
        <fullName evidence="1">Protein kinase domain-containing protein</fullName>
    </recommendedName>
</protein>
<dbReference type="GeneID" id="28897055"/>
<reference evidence="2 3" key="1">
    <citation type="journal article" date="2016" name="Fungal Biol.">
        <title>The genome of Xylona heveae provides a window into fungal endophytism.</title>
        <authorList>
            <person name="Gazis R."/>
            <person name="Kuo A."/>
            <person name="Riley R."/>
            <person name="LaButti K."/>
            <person name="Lipzen A."/>
            <person name="Lin J."/>
            <person name="Amirebrahimi M."/>
            <person name="Hesse C.N."/>
            <person name="Spatafora J.W."/>
            <person name="Henrissat B."/>
            <person name="Hainaut M."/>
            <person name="Grigoriev I.V."/>
            <person name="Hibbett D.S."/>
        </authorList>
    </citation>
    <scope>NUCLEOTIDE SEQUENCE [LARGE SCALE GENOMIC DNA]</scope>
    <source>
        <strain evidence="2 3">TC161</strain>
    </source>
</reference>
<dbReference type="AlphaFoldDB" id="A0A165IYE8"/>
<dbReference type="STRING" id="1328760.A0A165IYE8"/>